<dbReference type="EMBL" id="JYDP01001119">
    <property type="protein sequence ID" value="KRY98885.1"/>
    <property type="molecule type" value="Genomic_DNA"/>
</dbReference>
<evidence type="ECO:0000313" key="1">
    <source>
        <dbReference type="EMBL" id="KRY98885.1"/>
    </source>
</evidence>
<organism evidence="1 2">
    <name type="scientific">Trichinella zimbabwensis</name>
    <dbReference type="NCBI Taxonomy" id="268475"/>
    <lineage>
        <taxon>Eukaryota</taxon>
        <taxon>Metazoa</taxon>
        <taxon>Ecdysozoa</taxon>
        <taxon>Nematoda</taxon>
        <taxon>Enoplea</taxon>
        <taxon>Dorylaimia</taxon>
        <taxon>Trichinellida</taxon>
        <taxon>Trichinellidae</taxon>
        <taxon>Trichinella</taxon>
    </lineage>
</organism>
<reference evidence="1 2" key="1">
    <citation type="submission" date="2015-01" db="EMBL/GenBank/DDBJ databases">
        <title>Evolution of Trichinella species and genotypes.</title>
        <authorList>
            <person name="Korhonen P.K."/>
            <person name="Edoardo P."/>
            <person name="Giuseppe L.R."/>
            <person name="Gasser R.B."/>
        </authorList>
    </citation>
    <scope>NUCLEOTIDE SEQUENCE [LARGE SCALE GENOMIC DNA]</scope>
    <source>
        <strain evidence="1">ISS1029</strain>
    </source>
</reference>
<gene>
    <name evidence="1" type="ORF">T11_12427</name>
</gene>
<keyword evidence="2" id="KW-1185">Reference proteome</keyword>
<evidence type="ECO:0000313" key="2">
    <source>
        <dbReference type="Proteomes" id="UP000055024"/>
    </source>
</evidence>
<accession>A0A0V1GKS3</accession>
<protein>
    <submittedName>
        <fullName evidence="1">Uncharacterized protein</fullName>
    </submittedName>
</protein>
<sequence>MEGELVWRKQRWGQQIVWEFLWRKRHMAEKCVQSCLMESRPGSDKIEVVWILWRGDGTGPKEGLQDCSGESRAGRKNGRGVFGWCGFCGEETARGGKEASKIVQVKAALGGKLEGEFLCRKRTWRKNACKVVCGKAAPGRTKFSWCGFCGRETARGRKKASMADG</sequence>
<proteinExistence type="predicted"/>
<dbReference type="Proteomes" id="UP000055024">
    <property type="component" value="Unassembled WGS sequence"/>
</dbReference>
<name>A0A0V1GKS3_9BILA</name>
<comment type="caution">
    <text evidence="1">The sequence shown here is derived from an EMBL/GenBank/DDBJ whole genome shotgun (WGS) entry which is preliminary data.</text>
</comment>
<dbReference type="AlphaFoldDB" id="A0A0V1GKS3"/>